<organism evidence="1 2">
    <name type="scientific">Pistacia integerrima</name>
    <dbReference type="NCBI Taxonomy" id="434235"/>
    <lineage>
        <taxon>Eukaryota</taxon>
        <taxon>Viridiplantae</taxon>
        <taxon>Streptophyta</taxon>
        <taxon>Embryophyta</taxon>
        <taxon>Tracheophyta</taxon>
        <taxon>Spermatophyta</taxon>
        <taxon>Magnoliopsida</taxon>
        <taxon>eudicotyledons</taxon>
        <taxon>Gunneridae</taxon>
        <taxon>Pentapetalae</taxon>
        <taxon>rosids</taxon>
        <taxon>malvids</taxon>
        <taxon>Sapindales</taxon>
        <taxon>Anacardiaceae</taxon>
        <taxon>Pistacia</taxon>
    </lineage>
</organism>
<accession>A0ACC0XEP9</accession>
<comment type="caution">
    <text evidence="1">The sequence shown here is derived from an EMBL/GenBank/DDBJ whole genome shotgun (WGS) entry which is preliminary data.</text>
</comment>
<dbReference type="EMBL" id="CM047747">
    <property type="protein sequence ID" value="KAJ0016527.1"/>
    <property type="molecule type" value="Genomic_DNA"/>
</dbReference>
<evidence type="ECO:0000313" key="2">
    <source>
        <dbReference type="Proteomes" id="UP001163603"/>
    </source>
</evidence>
<keyword evidence="2" id="KW-1185">Reference proteome</keyword>
<name>A0ACC0XEP9_9ROSI</name>
<protein>
    <submittedName>
        <fullName evidence="1">Uncharacterized protein</fullName>
    </submittedName>
</protein>
<sequence>MAEEFQESDIIFSDYDRRHEDRHTINNCNSYFTEQHGEGVVRNKKKNKKVTSNSVPVNINIPDNIYQFVDTDEFEEEYEDGEITPPHVIVGRRIPGKMAFSVCTGNGRTLKGRDLSRVSWLKVVHNVIEDFIEFQKTKQRVDLCLHLDIAQPRRLLWPMKEINLKHSNWVQCETVVFCYSSLNGAKLSF</sequence>
<dbReference type="Proteomes" id="UP001163603">
    <property type="component" value="Chromosome 12"/>
</dbReference>
<evidence type="ECO:0000313" key="1">
    <source>
        <dbReference type="EMBL" id="KAJ0016527.1"/>
    </source>
</evidence>
<reference evidence="2" key="1">
    <citation type="journal article" date="2023" name="G3 (Bethesda)">
        <title>Genome assembly and association tests identify interacting loci associated with vigor, precocity, and sex in interspecific pistachio rootstocks.</title>
        <authorList>
            <person name="Palmer W."/>
            <person name="Jacygrad E."/>
            <person name="Sagayaradj S."/>
            <person name="Cavanaugh K."/>
            <person name="Han R."/>
            <person name="Bertier L."/>
            <person name="Beede B."/>
            <person name="Kafkas S."/>
            <person name="Golino D."/>
            <person name="Preece J."/>
            <person name="Michelmore R."/>
        </authorList>
    </citation>
    <scope>NUCLEOTIDE SEQUENCE [LARGE SCALE GENOMIC DNA]</scope>
</reference>
<gene>
    <name evidence="1" type="ORF">Pint_10136</name>
</gene>
<proteinExistence type="predicted"/>